<evidence type="ECO:0000256" key="2">
    <source>
        <dbReference type="SAM" id="Phobius"/>
    </source>
</evidence>
<keyword evidence="4" id="KW-1185">Reference proteome</keyword>
<dbReference type="AlphaFoldDB" id="A0AA36HVG8"/>
<evidence type="ECO:0000256" key="1">
    <source>
        <dbReference type="SAM" id="MobiDB-lite"/>
    </source>
</evidence>
<proteinExistence type="predicted"/>
<reference evidence="3" key="1">
    <citation type="submission" date="2023-08" db="EMBL/GenBank/DDBJ databases">
        <authorList>
            <person name="Chen Y."/>
            <person name="Shah S."/>
            <person name="Dougan E. K."/>
            <person name="Thang M."/>
            <person name="Chan C."/>
        </authorList>
    </citation>
    <scope>NUCLEOTIDE SEQUENCE</scope>
</reference>
<dbReference type="EMBL" id="CAUJNA010000358">
    <property type="protein sequence ID" value="CAJ1376047.1"/>
    <property type="molecule type" value="Genomic_DNA"/>
</dbReference>
<evidence type="ECO:0000313" key="4">
    <source>
        <dbReference type="Proteomes" id="UP001178507"/>
    </source>
</evidence>
<organism evidence="3 4">
    <name type="scientific">Effrenium voratum</name>
    <dbReference type="NCBI Taxonomy" id="2562239"/>
    <lineage>
        <taxon>Eukaryota</taxon>
        <taxon>Sar</taxon>
        <taxon>Alveolata</taxon>
        <taxon>Dinophyceae</taxon>
        <taxon>Suessiales</taxon>
        <taxon>Symbiodiniaceae</taxon>
        <taxon>Effrenium</taxon>
    </lineage>
</organism>
<name>A0AA36HVG8_9DINO</name>
<evidence type="ECO:0000313" key="3">
    <source>
        <dbReference type="EMBL" id="CAJ1376047.1"/>
    </source>
</evidence>
<comment type="caution">
    <text evidence="3">The sequence shown here is derived from an EMBL/GenBank/DDBJ whole genome shotgun (WGS) entry which is preliminary data.</text>
</comment>
<accession>A0AA36HVG8</accession>
<keyword evidence="2" id="KW-0472">Membrane</keyword>
<keyword evidence="2" id="KW-1133">Transmembrane helix</keyword>
<keyword evidence="2" id="KW-0812">Transmembrane</keyword>
<feature type="transmembrane region" description="Helical" evidence="2">
    <location>
        <begin position="132"/>
        <end position="153"/>
    </location>
</feature>
<sequence length="215" mass="24595">MPRRPLPKNVPMPRAETVPPPETEIKILPTSLPKELLRGVPLQVCLAGFGKHWAASDAASLRGTSSYSLSQVVTSLDAFLSHDWGTSRWAKMLAMMIIFNSRAAFITSMLASLVLAIWAYCDALPRRQTWTVWPPLVTFYMFLFFWQRIRLLFKPPRMVFLDKLCISQDNDELKAQGIAGLATFLLKSRKMTILWSPRYFLRLKRLQAKVVPPRC</sequence>
<feature type="region of interest" description="Disordered" evidence="1">
    <location>
        <begin position="1"/>
        <end position="20"/>
    </location>
</feature>
<gene>
    <name evidence="3" type="ORF">EVOR1521_LOCUS5201</name>
</gene>
<protein>
    <submittedName>
        <fullName evidence="3">Uncharacterized protein</fullName>
    </submittedName>
</protein>
<dbReference type="Proteomes" id="UP001178507">
    <property type="component" value="Unassembled WGS sequence"/>
</dbReference>
<feature type="transmembrane region" description="Helical" evidence="2">
    <location>
        <begin position="97"/>
        <end position="120"/>
    </location>
</feature>